<reference evidence="3 5" key="2">
    <citation type="submission" date="2018-12" db="EMBL/GenBank/DDBJ databases">
        <authorList>
            <consortium name="Pathogen Informatics"/>
        </authorList>
    </citation>
    <scope>NUCLEOTIDE SEQUENCE [LARGE SCALE GENOMIC DNA]</scope>
    <source>
        <strain evidence="3 5">NCTC949</strain>
    </source>
</reference>
<evidence type="ECO:0000256" key="1">
    <source>
        <dbReference type="SAM" id="Phobius"/>
    </source>
</evidence>
<gene>
    <name evidence="3" type="ORF">NCTC949_00879</name>
    <name evidence="2" type="ORF">UL82_09865</name>
</gene>
<organism evidence="2 4">
    <name type="scientific">Corynebacterium kutscheri</name>
    <dbReference type="NCBI Taxonomy" id="35755"/>
    <lineage>
        <taxon>Bacteria</taxon>
        <taxon>Bacillati</taxon>
        <taxon>Actinomycetota</taxon>
        <taxon>Actinomycetes</taxon>
        <taxon>Mycobacteriales</taxon>
        <taxon>Corynebacteriaceae</taxon>
        <taxon>Corynebacterium</taxon>
    </lineage>
</organism>
<dbReference type="EMBL" id="CP011312">
    <property type="protein sequence ID" value="AKE42110.1"/>
    <property type="molecule type" value="Genomic_DNA"/>
</dbReference>
<dbReference type="Proteomes" id="UP000271380">
    <property type="component" value="Chromosome"/>
</dbReference>
<reference evidence="2 4" key="1">
    <citation type="journal article" date="2015" name="Genome Announc.">
        <title>Complete Genome Sequence of Corynebacterium kutscheri DSM 20755, a Corynebacterial Type Strain with Remarkably Low G+C Content of Chromosomal DNA.</title>
        <authorList>
            <person name="Ruckert C."/>
            <person name="Albersmeier A."/>
            <person name="Winkler A."/>
            <person name="Tauch A."/>
        </authorList>
    </citation>
    <scope>NUCLEOTIDE SEQUENCE [LARGE SCALE GENOMIC DNA]</scope>
    <source>
        <strain evidence="2 4">DSM 20755</strain>
    </source>
</reference>
<name>A0A0F6R1W5_9CORY</name>
<feature type="transmembrane region" description="Helical" evidence="1">
    <location>
        <begin position="189"/>
        <end position="210"/>
    </location>
</feature>
<sequence length="494" mass="54996">MRFQLFKKYCSSLNPLIVYATALIVALLWPLFFPGVLLLRDMVVLDDMALTRASVGAGDLAARNTPQDGFLALVSIIFPASWIVRIMLFGSAALGAWAAARLGNSRWTKAAAITVCLWNPFVIERLLQGHWSLVIVAFLLPALYVLRFQFYPVLLIMWLCSLTPTGAVIALVVALVCAPRYWIVHDLKIRRWILFGYGIIIFLPWLIPSIIARPAASATSTIFFARAETYVGWFGSILGLGGIWNASVVPASRSYGFALCGVILFSILFIFMPSRLRILAIFGLGEMTALWLFPQLLSIPGMALFRDSQKLCLLLIPGLVAAAGQVTIAYKTAQNTQNNQQKFLAPLVLCLAILQIPDAPLAVSALKPIETGSWYELPGTALVIDTHTLRQYDERVIVNPWSKATDTVESGQLSIDNKIIDPPSQRYQQAIKGDMEGISWIIIDDQPYATGNAPVKHDQFYLLGLALVIAWTFNPLVIFILWWLSRRRTMRIRQ</sequence>
<evidence type="ECO:0000313" key="5">
    <source>
        <dbReference type="Proteomes" id="UP000271380"/>
    </source>
</evidence>
<keyword evidence="1" id="KW-0812">Transmembrane</keyword>
<feature type="transmembrane region" description="Helical" evidence="1">
    <location>
        <begin position="230"/>
        <end position="248"/>
    </location>
</feature>
<accession>A0A0F6R1W5</accession>
<feature type="transmembrane region" description="Helical" evidence="1">
    <location>
        <begin position="311"/>
        <end position="330"/>
    </location>
</feature>
<feature type="transmembrane region" description="Helical" evidence="1">
    <location>
        <begin position="255"/>
        <end position="272"/>
    </location>
</feature>
<feature type="transmembrane region" description="Helical" evidence="1">
    <location>
        <begin position="131"/>
        <end position="150"/>
    </location>
</feature>
<keyword evidence="1" id="KW-1133">Transmembrane helix</keyword>
<dbReference type="STRING" id="35755.UL82_09865"/>
<dbReference type="HOGENOM" id="CLU_027642_0_0_11"/>
<proteinExistence type="predicted"/>
<dbReference type="RefSeq" id="WP_046441516.1">
    <property type="nucleotide sequence ID" value="NZ_CP011312.1"/>
</dbReference>
<feature type="transmembrane region" description="Helical" evidence="1">
    <location>
        <begin position="70"/>
        <end position="99"/>
    </location>
</feature>
<keyword evidence="4" id="KW-1185">Reference proteome</keyword>
<dbReference type="Proteomes" id="UP000033457">
    <property type="component" value="Chromosome"/>
</dbReference>
<dbReference type="OrthoDB" id="3463898at2"/>
<feature type="transmembrane region" description="Helical" evidence="1">
    <location>
        <begin position="156"/>
        <end position="177"/>
    </location>
</feature>
<keyword evidence="1" id="KW-0472">Membrane</keyword>
<feature type="transmembrane region" description="Helical" evidence="1">
    <location>
        <begin position="460"/>
        <end position="484"/>
    </location>
</feature>
<dbReference type="AlphaFoldDB" id="A0A0F6R1W5"/>
<feature type="transmembrane region" description="Helical" evidence="1">
    <location>
        <begin position="12"/>
        <end position="32"/>
    </location>
</feature>
<feature type="transmembrane region" description="Helical" evidence="1">
    <location>
        <begin position="278"/>
        <end position="299"/>
    </location>
</feature>
<evidence type="ECO:0000313" key="3">
    <source>
        <dbReference type="EMBL" id="VEH05961.1"/>
    </source>
</evidence>
<evidence type="ECO:0000313" key="2">
    <source>
        <dbReference type="EMBL" id="AKE42110.1"/>
    </source>
</evidence>
<dbReference type="KEGG" id="cku:UL82_09865"/>
<protein>
    <submittedName>
        <fullName evidence="3">Integral membrane protein</fullName>
    </submittedName>
</protein>
<evidence type="ECO:0000313" key="4">
    <source>
        <dbReference type="Proteomes" id="UP000033457"/>
    </source>
</evidence>
<dbReference type="EMBL" id="LR134377">
    <property type="protein sequence ID" value="VEH05961.1"/>
    <property type="molecule type" value="Genomic_DNA"/>
</dbReference>